<keyword evidence="10" id="KW-1185">Reference proteome</keyword>
<dbReference type="Pfam" id="PF02746">
    <property type="entry name" value="MR_MLE_N"/>
    <property type="match status" value="1"/>
</dbReference>
<evidence type="ECO:0000256" key="2">
    <source>
        <dbReference type="ARBA" id="ARBA00022723"/>
    </source>
</evidence>
<dbReference type="PANTHER" id="PTHR48080:SF3">
    <property type="entry name" value="ENOLASE SUPERFAMILY MEMBER DDB_G0284701"/>
    <property type="match status" value="1"/>
</dbReference>
<dbReference type="Gene3D" id="3.20.20.120">
    <property type="entry name" value="Enolase-like C-terminal domain"/>
    <property type="match status" value="1"/>
</dbReference>
<evidence type="ECO:0000313" key="10">
    <source>
        <dbReference type="Proteomes" id="UP000056905"/>
    </source>
</evidence>
<dbReference type="SMART" id="SM00922">
    <property type="entry name" value="MR_MLE"/>
    <property type="match status" value="1"/>
</dbReference>
<gene>
    <name evidence="9" type="ORF">AQ619_14405</name>
</gene>
<dbReference type="RefSeq" id="WP_062149073.1">
    <property type="nucleotide sequence ID" value="NZ_CP013002.1"/>
</dbReference>
<dbReference type="OrthoDB" id="9782675at2"/>
<dbReference type="InterPro" id="IPR018110">
    <property type="entry name" value="Mandel_Rmase/mucon_lact_enz_CS"/>
</dbReference>
<dbReference type="InterPro" id="IPR029065">
    <property type="entry name" value="Enolase_C-like"/>
</dbReference>
<dbReference type="KEGG" id="chq:AQ619_14405"/>
<dbReference type="EMBL" id="CP013002">
    <property type="protein sequence ID" value="ALL14441.1"/>
    <property type="molecule type" value="Genomic_DNA"/>
</dbReference>
<feature type="binding site" evidence="6">
    <location>
        <position position="175"/>
    </location>
    <ligand>
        <name>Mg(2+)</name>
        <dbReference type="ChEBI" id="CHEBI:18420"/>
    </ligand>
</feature>
<dbReference type="InterPro" id="IPR029017">
    <property type="entry name" value="Enolase-like_N"/>
</dbReference>
<evidence type="ECO:0000256" key="4">
    <source>
        <dbReference type="ARBA" id="ARBA00023235"/>
    </source>
</evidence>
<name>A0A0P0P2G7_9CAUL</name>
<dbReference type="EC" id="5.1.1.-" evidence="7"/>
<dbReference type="CDD" id="cd03319">
    <property type="entry name" value="L-Ala-DL-Glu_epimerase"/>
    <property type="match status" value="1"/>
</dbReference>
<evidence type="ECO:0000259" key="8">
    <source>
        <dbReference type="SMART" id="SM00922"/>
    </source>
</evidence>
<accession>A0A0P0P2G7</accession>
<dbReference type="STRING" id="69395.AQ619_14405"/>
<feature type="domain" description="Mandelate racemase/muconate lactonizing enzyme C-terminal" evidence="8">
    <location>
        <begin position="131"/>
        <end position="222"/>
    </location>
</feature>
<evidence type="ECO:0000256" key="1">
    <source>
        <dbReference type="ARBA" id="ARBA00008031"/>
    </source>
</evidence>
<keyword evidence="3 6" id="KW-0460">Magnesium</keyword>
<evidence type="ECO:0000256" key="6">
    <source>
        <dbReference type="PIRSR" id="PIRSR634603-3"/>
    </source>
</evidence>
<reference evidence="9 10" key="1">
    <citation type="submission" date="2015-10" db="EMBL/GenBank/DDBJ databases">
        <title>Conservation of the essential genome among Caulobacter and Brevundimonas species.</title>
        <authorList>
            <person name="Scott D."/>
            <person name="Ely B."/>
        </authorList>
    </citation>
    <scope>NUCLEOTIDE SEQUENCE [LARGE SCALE GENOMIC DNA]</scope>
    <source>
        <strain evidence="9 10">CB4</strain>
    </source>
</reference>
<dbReference type="InterPro" id="IPR034603">
    <property type="entry name" value="Dipeptide_epimerase"/>
</dbReference>
<dbReference type="Pfam" id="PF13378">
    <property type="entry name" value="MR_MLE_C"/>
    <property type="match status" value="1"/>
</dbReference>
<dbReference type="Proteomes" id="UP000056905">
    <property type="component" value="Chromosome"/>
</dbReference>
<dbReference type="GO" id="GO:0009063">
    <property type="term" value="P:amino acid catabolic process"/>
    <property type="evidence" value="ECO:0007669"/>
    <property type="project" value="InterPro"/>
</dbReference>
<keyword evidence="2 6" id="KW-0479">Metal-binding</keyword>
<sequence>MSLSATSRAVHHPLKAPFRISRGVKTAAEVVVVEVEAEGQVGRGESVPYGRYDETVAGVLEQLKPALAVLEREGHEGAALALLTPGAARNALDCALWDLRARCTGVSVAEATGLPVPTALVTAVTVSLDTPEAMGAAALAVADAPLIKIKLSAEDPAARLRAVAAAAPNSRFIVDPNEGWTFEVLHGLRALLADLPIALVEQPLPAGADDPLDGYDPPYVICADESVHVGGDLAALRGRYQAVNLKLDKTGGLTEAVRMLEQARALGFQLMTGCMVASSLGIAPALHLAGGCQYADLDGPWWLAVDHPGGLRVEGGVITPPKAGFWGDGMERSGLWLD</sequence>
<dbReference type="PROSITE" id="PS00909">
    <property type="entry name" value="MR_MLE_2"/>
    <property type="match status" value="1"/>
</dbReference>
<dbReference type="InterPro" id="IPR013342">
    <property type="entry name" value="Mandelate_racemase_C"/>
</dbReference>
<comment type="similarity">
    <text evidence="1 7">Belongs to the mandelate racemase/muconate lactonizing enzyme family.</text>
</comment>
<dbReference type="SFLD" id="SFLDG00180">
    <property type="entry name" value="muconate_cycloisomerase"/>
    <property type="match status" value="1"/>
</dbReference>
<dbReference type="SFLD" id="SFLDS00001">
    <property type="entry name" value="Enolase"/>
    <property type="match status" value="1"/>
</dbReference>
<dbReference type="SFLD" id="SFLDF00010">
    <property type="entry name" value="dipeptide_epimerase"/>
    <property type="match status" value="1"/>
</dbReference>
<evidence type="ECO:0000256" key="5">
    <source>
        <dbReference type="PIRSR" id="PIRSR634603-1"/>
    </source>
</evidence>
<dbReference type="NCBIfam" id="NF042940">
    <property type="entry name" value="racemase_DgcA"/>
    <property type="match status" value="1"/>
</dbReference>
<dbReference type="InterPro" id="IPR013341">
    <property type="entry name" value="Mandelate_racemase_N_dom"/>
</dbReference>
<dbReference type="Gene3D" id="3.30.390.10">
    <property type="entry name" value="Enolase-like, N-terminal domain"/>
    <property type="match status" value="1"/>
</dbReference>
<feature type="active site" description="Proton acceptor; specific for (S)-substrate epimerization" evidence="5">
    <location>
        <position position="246"/>
    </location>
</feature>
<proteinExistence type="inferred from homology"/>
<evidence type="ECO:0000256" key="3">
    <source>
        <dbReference type="ARBA" id="ARBA00022842"/>
    </source>
</evidence>
<dbReference type="SUPFAM" id="SSF51604">
    <property type="entry name" value="Enolase C-terminal domain-like"/>
    <property type="match status" value="1"/>
</dbReference>
<evidence type="ECO:0000313" key="9">
    <source>
        <dbReference type="EMBL" id="ALL14441.1"/>
    </source>
</evidence>
<keyword evidence="4 7" id="KW-0413">Isomerase</keyword>
<dbReference type="InterPro" id="IPR034593">
    <property type="entry name" value="DgoD-like"/>
</dbReference>
<feature type="active site" description="Proton acceptor; specific for (R)-substrate epimerization" evidence="5">
    <location>
        <position position="150"/>
    </location>
</feature>
<feature type="binding site" evidence="6">
    <location>
        <position position="224"/>
    </location>
    <ligand>
        <name>Mg(2+)</name>
        <dbReference type="ChEBI" id="CHEBI:18420"/>
    </ligand>
</feature>
<dbReference type="AlphaFoldDB" id="A0A0P0P2G7"/>
<evidence type="ECO:0000256" key="7">
    <source>
        <dbReference type="RuleBase" id="RU366006"/>
    </source>
</evidence>
<dbReference type="InterPro" id="IPR036849">
    <property type="entry name" value="Enolase-like_C_sf"/>
</dbReference>
<dbReference type="GO" id="GO:0016855">
    <property type="term" value="F:racemase and epimerase activity, acting on amino acids and derivatives"/>
    <property type="evidence" value="ECO:0007669"/>
    <property type="project" value="UniProtKB-UniRule"/>
</dbReference>
<dbReference type="GO" id="GO:0000287">
    <property type="term" value="F:magnesium ion binding"/>
    <property type="evidence" value="ECO:0007669"/>
    <property type="project" value="UniProtKB-ARBA"/>
</dbReference>
<dbReference type="SUPFAM" id="SSF54826">
    <property type="entry name" value="Enolase N-terminal domain-like"/>
    <property type="match status" value="1"/>
</dbReference>
<comment type="cofactor">
    <cofactor evidence="6 7">
        <name>Mg(2+)</name>
        <dbReference type="ChEBI" id="CHEBI:18420"/>
    </cofactor>
    <text evidence="6 7">Binds 1 Mg(2+) ion per subunit.</text>
</comment>
<dbReference type="PANTHER" id="PTHR48080">
    <property type="entry name" value="D-GALACTONATE DEHYDRATASE-RELATED"/>
    <property type="match status" value="1"/>
</dbReference>
<organism evidence="9 10">
    <name type="scientific">Caulobacter henricii</name>
    <dbReference type="NCBI Taxonomy" id="69395"/>
    <lineage>
        <taxon>Bacteria</taxon>
        <taxon>Pseudomonadati</taxon>
        <taxon>Pseudomonadota</taxon>
        <taxon>Alphaproteobacteria</taxon>
        <taxon>Caulobacterales</taxon>
        <taxon>Caulobacteraceae</taxon>
        <taxon>Caulobacter</taxon>
    </lineage>
</organism>
<feature type="binding site" evidence="6">
    <location>
        <position position="201"/>
    </location>
    <ligand>
        <name>Mg(2+)</name>
        <dbReference type="ChEBI" id="CHEBI:18420"/>
    </ligand>
</feature>
<protein>
    <recommendedName>
        <fullName evidence="7">Dipeptide epimerase</fullName>
        <ecNumber evidence="7">5.1.1.-</ecNumber>
    </recommendedName>
</protein>